<evidence type="ECO:0000313" key="6">
    <source>
        <dbReference type="Proteomes" id="UP000245839"/>
    </source>
</evidence>
<dbReference type="InterPro" id="IPR050557">
    <property type="entry name" value="RTX_toxin/Mannuronan_C5-epim"/>
</dbReference>
<dbReference type="PANTHER" id="PTHR38340:SF1">
    <property type="entry name" value="S-LAYER PROTEIN"/>
    <property type="match status" value="1"/>
</dbReference>
<name>A0A2Y9BBB5_9RHOB</name>
<gene>
    <name evidence="4" type="ORF">BCF38_1229</name>
    <name evidence="5" type="ORF">SAMN05421539_1229</name>
</gene>
<dbReference type="RefSeq" id="WP_109566440.1">
    <property type="nucleotide sequence ID" value="NZ_QGDJ01000022.1"/>
</dbReference>
<feature type="compositionally biased region" description="Low complexity" evidence="3">
    <location>
        <begin position="3462"/>
        <end position="3473"/>
    </location>
</feature>
<sequence length="3981" mass="413767">MTNVTTNSKLSFETPTQLLFGGGDPISLSYASGDDFVLRIDEQFSIVDEDLGPLGALSVDGKIELTLGLVFEASLGSLPTFNTSADIRVNAAYDKVLIGSDPDDAVRRGDDIFAKFDFSDFEVLGLTSRSTGLGTADTLNAGSDDEQVIPRGVKLDLIAGATLGLRDIYYRFPLAPFGEEIDDFDLFNVPEQATTLFKIDENNQRVNFRLGDFFELDLRLPTGANTKGESQGSTLVSNKGFSDVTFAELVGDLDLMLTRLLGNIPGVGAVAKALEKSLFFKDELDLADFVPFLDDNLLTFELSFVDVNGKAGLKVTEEVTVDYGETNGIEGVTLGLNSDDFQEEFNAFLGLGSDFDPGAGQTPQVTVTLVSDSGTPDDLADDRVVQGSLGDDEILVPLPDLLGEESRDFVRIIGVDAFFDIDEALVTHSVGLGGSFQVDVTVLKLAVRGDLGETLGISFGPAVEETIPEGGVNFSLLDFFEQKFLLEGGTFDIPDDGKLSNPGAGPSRLDQLGYRPGAFGPAPASERYEFIFSEIEPEGFDPDSPDAFAVLKAFGEAVQERIDLANTVMAPFLPDGAQEVILTGSNLLVEQDRGQRLEDPNYTNENRLERQFGIWPASDAGNVARVQLRVLGEEDRNFVIAAPTFEGQTFDEGLRFRLDILTDPDGGVDPRRFVEFGADATNSELGDYFAERLSFAVRAETQLQNVDEYRYSIGTQQLRSTVDERPNDGDAANVRAAPDFQPLAINVVGTDKDDVVVYTGSTSLRQFPRTEAPVYLDGNGVSDPRVGERDLFVGDFRTAHPDQHIIWDIRAQQLREQVGGTTTVANPFGDVSGAFEDVGKTAPATIEVGAFDSGPNLFFFRADGTRDHATNVRDMERFVLRLGDGPDTLRTGIDDEDYIEMGGGDDALGISVDFFNGRDRWSLDGGNDTAILFRTEIGRLVNAPFDSLFSGVLSGGQGIDELLVTKDPDIGEPIVGQTALRITQPGEDSFPTGFTPDDLDPVEFGLLFFQDALNFATDLSEVLGAGDPDRATRDVWSGITQTDITSTPTIDVFLAGPRSNFVRVGSDVEEISVVGNDRGADVVFYAGGDVYAGGTSDESTQPVDVFVARFTDWEEVKSGTRTLPGGTTEVVRPGVVLIGAPTAQSPDVNATDGVFAGANVTDFERFIVEGSNQADILFGGAEDDVLMGAGGNDRIDGGEGADTIAGGSGNDVMSVTPELGGSNIVFGDTLNSLALVDILNPARAGLDDDLLIIRGNEAFETSDLDLGIRITAVLDGEDAERITLDADASFDDAQRVLDESRSGLRDAQNPTIYSYGDAEAEVRAIGVERVHLEGTDRNDDMLLHDGGVFYSGGEREGDADLFVADFSNQSIGISLVIEDDVIEGDTNAVRLENGVFVEGLDRLITIHGTGDDTIVGGRLDDRIDGGAGDDGLTGGAGADELFGGSGDDTVYWEADDGADLADGGDDFDRLIVSNTREDGRAFAQAGLEQSIVVSSGNAVEGNLSFSLETLTAETTSNEIRGTFGDSLLVTAVDFFGDDGGSRIAFGADQSIRYGAFEGVDIAGSDEFDDILLYQGGLVYSGGERAGDADVFAADFSRGRSTLFTDGLGQEFGGLILDTRDAAPGEESVVDIGNGVNVGGIERLVVRLNEGDDQVFGGALDDIIETEGGRDVVAASLGNDTIDLGTGDDRVEYIGGTQRISGGADLDRISIGAQESGYSILEIAAGSSSITIDATSDVPLSDRRDDLSTVVNAGAAAAASAVFTMIHDFGSVTYDGFEAVTASGDDARDVLIGSSAEGVLSSDGGDDILISGAGDDLMIGGLGTDRYVLGRDFGRDIIVGETQGRTEIHIIGRKLADATLFSDQTQSDLILIFEENAQLTIRDYFAVSTVPQNYVFFTDDEQDGRTLTAGELPSSVTEPSGLPARGNRVFGTEADEIFDLNSDGADVFFGFGGNDAFLGSPGADIFDGSSGRDFVSYEDSDDGVIIALDNRFLQRRRSDDPGDDEGDVFVSIEDVIGSTQGDFLIGSSDDNYISARGGNDVLRGLGGRDLLIGGADSDRLDGGEGNDSLFGGEGGDFFAGGPIGLDPRALFIGRARDEDEELLEEALAQFGLEFGAGDDFLSGDGGDDVFDDRFGDNTIVGGAGDDDAFAGAGADRYVYDDATDAAGAVIEGSGGRDLFHAHDLGFRSPDDNTDLRDSVDTGGDTIDLSEFTAAVAIDLDDPDADVPNADVGTVKGTVKRAAGAYADTVTVGADGNVTLVDFAGVENAVGSDLSDVIDGSDAANLLEGGAGDDLLSGGRGSDTIDGGLGEDTVDYGAEGLSAGIEVTLVSSGLEEVQDDLEPGTAVIAEGETDRLIDIEAVIGTTFADVIVGGDGNEIIAGNGGDDTLDGGAGTDTLDLSRVPEGADFVQFFTGLETPDDPDALAPFEESQLFFDDARAPLSIQTRNFENLILGIYDSFVILAGDVNREVDLGGGENFLSTGLGADTITGGIGSDTVQSGGGDDVYVYGGGRGDFDGEDGFDTLDLSQLVDAEVRMSSDGSGIAFLRGTSDVLVSFRNVERVTGSIGGDLFVGDPDDARNEQVEGGAGNDTLVGGNGADLLLGGADDDFLRGESGDDTLDGGAGTDTIDGGTGNDVLLVSDDAIGTGVNAFDGGEDDDTVDLSGLSGPATIDDGTVSALDADGAEVDLVTFENVEEVIGTSGDDRLDENEATDGSRIVARFDGGAGDDIAADPLIFSNETGLLIDDFFFLGGVGFDIIDYRINDARFLGDGVRVDLRDGTLGSEGLDPGTDVARFSQVEGVIGTDGDDRFFGSDGDNLFTGGEGEDRIEGRLGFDVVDYSREDGERAIVAQLEARPETGLGSALDTFGQTDVLVSIEGVIGTAQADLINGSTLANLLDGGDGDDTLAGLDGDDTIVDGGGSDSVLAGDGNDTIVHVADALPDDFVPADPSFFLASFDQYDGGAGDADVLDLSGAVGGLVATINFTGTSFLLTDPGLDINPNEEPDENGLTRVDFLQGLATFTGIEQIIGSDFGDFLNGNDEDNNISGGRGDDTVSGGVGLDTLDGGTGFDILAITGGTQREDGTRGGAFVDLTAGVLIDGDGNVETATNFEGVEGGSSDDTVLGSAGQDTMNGGRGADLLIGGDGVDLLDLSRSDFANGQIGDTSGEFDPRRGEGAIVFLDARLAEGRLPDGVEPPESGGLVRDTFDGLDRVLEFENVRGSRFNDVIVGDGNRNVLEGRAGNDTLEGGGGRDILLGGAGADVFRLAPGGGEVIVGDFDVTEDAIDLTAFELSDIERAIDLRPRDPELLEEGAILRLRDGTTIVIADLDPGDLPDLRLILPDGAPAELFAGEEGGTLEGSVRAERLFGRAAPDLILGGAGNDEFVGSGGNDTLDGGEGRDVVFYTATTAPVLADLGQGLVLAEEGTDTLVSIEGIVTGGADDRVRGSGDADSIDLGDGADAVETGSGADTVTTGAGADTVSGALSDLDGDLVTDFGEGDSIVIEGARLNSQDVLLTAGSAVFDIDGDGDGVIDANFRLNGDFTNALFGVSRTESGDTVLTNIGVDRANVLLTGSRDTFTTLTRESLIDAAAGDDTVTATGEGATLIGGRGDDSLTGGDGGQVLFGGRGSDTLEGGAGDDTYVFTASDAAPGRATRDLLIGLGDGQDTVVLDGFGFESARDVPLRFLGDGLEVLLSPDLSIELTEITLANISLDFGAADLLSLASLSQTALTTNAGAAAGDLFLDIRETGDSLFGGDGNDTIGGGGGGDFIDGGARTDLLTYRTAGEGIAVSLATGLGSAGDADGDRVVNFENVEGSDFDDVIEGDALANVLDGQDGNDDLFGGRGADILDGGAGRDFLLGESGADVINGGDGADILAGQAGNDVLNGGAGRDFFVLLAGGPQGLDVIEDFDEDDALLFDDRLFAGLGDSSTNLRPFGFSEIITVIRSGQLAYDRASGTVSIDGTAVADLTDGLRLGLDDVLLF</sequence>
<evidence type="ECO:0000256" key="1">
    <source>
        <dbReference type="ARBA" id="ARBA00004613"/>
    </source>
</evidence>
<dbReference type="SUPFAM" id="SSF51120">
    <property type="entry name" value="beta-Roll"/>
    <property type="match status" value="16"/>
</dbReference>
<dbReference type="InterPro" id="IPR001343">
    <property type="entry name" value="Hemolysn_Ca-bd"/>
</dbReference>
<protein>
    <submittedName>
        <fullName evidence="4">Ca2+-binding RTX toxin-like protein</fullName>
    </submittedName>
    <submittedName>
        <fullName evidence="5">Ca2+-binding protein, RTX toxin-related</fullName>
    </submittedName>
</protein>
<organism evidence="5 7">
    <name type="scientific">Jannaschia seohaensis</name>
    <dbReference type="NCBI Taxonomy" id="475081"/>
    <lineage>
        <taxon>Bacteria</taxon>
        <taxon>Pseudomonadati</taxon>
        <taxon>Pseudomonadota</taxon>
        <taxon>Alphaproteobacteria</taxon>
        <taxon>Rhodobacterales</taxon>
        <taxon>Roseobacteraceae</taxon>
        <taxon>Jannaschia</taxon>
    </lineage>
</organism>
<dbReference type="GO" id="GO:0005509">
    <property type="term" value="F:calcium ion binding"/>
    <property type="evidence" value="ECO:0007669"/>
    <property type="project" value="InterPro"/>
</dbReference>
<dbReference type="OrthoDB" id="9757622at2"/>
<evidence type="ECO:0000256" key="3">
    <source>
        <dbReference type="SAM" id="MobiDB-lite"/>
    </source>
</evidence>
<evidence type="ECO:0000313" key="5">
    <source>
        <dbReference type="EMBL" id="SSA51549.1"/>
    </source>
</evidence>
<dbReference type="EMBL" id="QGDJ01000022">
    <property type="protein sequence ID" value="PWJ10685.1"/>
    <property type="molecule type" value="Genomic_DNA"/>
</dbReference>
<dbReference type="PRINTS" id="PR00313">
    <property type="entry name" value="CABNDNGRPT"/>
</dbReference>
<dbReference type="InterPro" id="IPR011049">
    <property type="entry name" value="Serralysin-like_metalloprot_C"/>
</dbReference>
<keyword evidence="2" id="KW-0964">Secreted</keyword>
<keyword evidence="6" id="KW-1185">Reference proteome</keyword>
<dbReference type="Gene3D" id="2.150.10.10">
    <property type="entry name" value="Serralysin-like metalloprotease, C-terminal"/>
    <property type="match status" value="16"/>
</dbReference>
<dbReference type="Proteomes" id="UP000245839">
    <property type="component" value="Unassembled WGS sequence"/>
</dbReference>
<dbReference type="EMBL" id="UETC01000022">
    <property type="protein sequence ID" value="SSA51549.1"/>
    <property type="molecule type" value="Genomic_DNA"/>
</dbReference>
<evidence type="ECO:0000256" key="2">
    <source>
        <dbReference type="ARBA" id="ARBA00022525"/>
    </source>
</evidence>
<dbReference type="PANTHER" id="PTHR38340">
    <property type="entry name" value="S-LAYER PROTEIN"/>
    <property type="match status" value="1"/>
</dbReference>
<evidence type="ECO:0000313" key="7">
    <source>
        <dbReference type="Proteomes" id="UP000251571"/>
    </source>
</evidence>
<dbReference type="InterPro" id="IPR018511">
    <property type="entry name" value="Hemolysin-typ_Ca-bd_CS"/>
</dbReference>
<dbReference type="Proteomes" id="UP000251571">
    <property type="component" value="Unassembled WGS sequence"/>
</dbReference>
<comment type="subcellular location">
    <subcellularLocation>
        <location evidence="1">Secreted</location>
    </subcellularLocation>
</comment>
<dbReference type="GO" id="GO:0005576">
    <property type="term" value="C:extracellular region"/>
    <property type="evidence" value="ECO:0007669"/>
    <property type="project" value="UniProtKB-SubCell"/>
</dbReference>
<accession>A0A2Y9BBB5</accession>
<dbReference type="Pfam" id="PF00353">
    <property type="entry name" value="HemolysinCabind"/>
    <property type="match status" value="22"/>
</dbReference>
<reference evidence="4 6" key="2">
    <citation type="submission" date="2018-03" db="EMBL/GenBank/DDBJ databases">
        <title>Genomic Encyclopedia of Archaeal and Bacterial Type Strains, Phase II (KMG-II): from individual species to whole genera.</title>
        <authorList>
            <person name="Goeker M."/>
        </authorList>
    </citation>
    <scope>NUCLEOTIDE SEQUENCE [LARGE SCALE GENOMIC DNA]</scope>
    <source>
        <strain evidence="4 6">DSM 25227</strain>
    </source>
</reference>
<feature type="region of interest" description="Disordered" evidence="3">
    <location>
        <begin position="3439"/>
        <end position="3473"/>
    </location>
</feature>
<evidence type="ECO:0000313" key="4">
    <source>
        <dbReference type="EMBL" id="PWJ10685.1"/>
    </source>
</evidence>
<dbReference type="PROSITE" id="PS00330">
    <property type="entry name" value="HEMOLYSIN_CALCIUM"/>
    <property type="match status" value="12"/>
</dbReference>
<reference evidence="5 7" key="1">
    <citation type="submission" date="2016-10" db="EMBL/GenBank/DDBJ databases">
        <authorList>
            <person name="Cai Z."/>
        </authorList>
    </citation>
    <scope>NUCLEOTIDE SEQUENCE [LARGE SCALE GENOMIC DNA]</scope>
    <source>
        <strain evidence="5 7">DSM 25227</strain>
    </source>
</reference>
<proteinExistence type="predicted"/>